<gene>
    <name evidence="3" type="ORF">A3770_01p03430</name>
</gene>
<dbReference type="PANTHER" id="PTHR43574">
    <property type="entry name" value="EPIMERASE-RELATED"/>
    <property type="match status" value="1"/>
</dbReference>
<name>A0A5B8MDV7_9CHLO</name>
<reference evidence="3 4" key="1">
    <citation type="submission" date="2018-07" db="EMBL/GenBank/DDBJ databases">
        <title>The complete nuclear genome of the prasinophyte Chloropicon primus (CCMP1205).</title>
        <authorList>
            <person name="Pombert J.-F."/>
            <person name="Otis C."/>
            <person name="Turmel M."/>
            <person name="Lemieux C."/>
        </authorList>
    </citation>
    <scope>NUCLEOTIDE SEQUENCE [LARGE SCALE GENOMIC DNA]</scope>
    <source>
        <strain evidence="3 4">CCMP1205</strain>
    </source>
</reference>
<evidence type="ECO:0000313" key="3">
    <source>
        <dbReference type="EMBL" id="QDZ17825.1"/>
    </source>
</evidence>
<protein>
    <submittedName>
        <fullName evidence="3">NAD(P)-binding protein</fullName>
    </submittedName>
</protein>
<evidence type="ECO:0000313" key="4">
    <source>
        <dbReference type="Proteomes" id="UP000316726"/>
    </source>
</evidence>
<proteinExistence type="inferred from homology"/>
<dbReference type="SUPFAM" id="SSF51735">
    <property type="entry name" value="NAD(P)-binding Rossmann-fold domains"/>
    <property type="match status" value="1"/>
</dbReference>
<keyword evidence="2" id="KW-0520">NAD</keyword>
<dbReference type="Proteomes" id="UP000316726">
    <property type="component" value="Chromosome 1"/>
</dbReference>
<dbReference type="InterPro" id="IPR036291">
    <property type="entry name" value="NAD(P)-bd_dom_sf"/>
</dbReference>
<organism evidence="3 4">
    <name type="scientific">Chloropicon primus</name>
    <dbReference type="NCBI Taxonomy" id="1764295"/>
    <lineage>
        <taxon>Eukaryota</taxon>
        <taxon>Viridiplantae</taxon>
        <taxon>Chlorophyta</taxon>
        <taxon>Chloropicophyceae</taxon>
        <taxon>Chloropicales</taxon>
        <taxon>Chloropicaceae</taxon>
        <taxon>Chloropicon</taxon>
    </lineage>
</organism>
<dbReference type="EMBL" id="CP031034">
    <property type="protein sequence ID" value="QDZ17825.1"/>
    <property type="molecule type" value="Genomic_DNA"/>
</dbReference>
<dbReference type="OrthoDB" id="5824at2759"/>
<evidence type="ECO:0000256" key="2">
    <source>
        <dbReference type="ARBA" id="ARBA00023027"/>
    </source>
</evidence>
<evidence type="ECO:0000256" key="1">
    <source>
        <dbReference type="ARBA" id="ARBA00007637"/>
    </source>
</evidence>
<dbReference type="AlphaFoldDB" id="A0A5B8MDV7"/>
<sequence length="347" mass="37247">MRAARAGGVLRGRRGVVAACARARPSGSGDTGKKTFFCFGAGYTGLGLACALQGDFVVHATTRSPAKQDLLRSCGIVPHLFDPSSGLKLSEEGEEALRSSTAVLSTIPPSTVVGPPHGVDPTAELIREVFSATRGSSLSSSSPPPEGLDWVGYVSTTGVYGERRGEWVTEETPVGSNPVSDRASARIRAEAEWLALPGELPVHIFRCGGIYGPHRNVLRTESKPENVRRRRNQQLVSRCHVLDVVQGLLKSMEAPNSGGIYNIVDDDPAPRDAVEAFALGLVGRPRPTEVVPSSSRQATKRVSNARLKGELGVVLRHPTYKEGMRAIVEGDIRPFTREVLDELIKIK</sequence>
<keyword evidence="4" id="KW-1185">Reference proteome</keyword>
<accession>A0A5B8MDV7</accession>
<dbReference type="Gene3D" id="3.40.50.720">
    <property type="entry name" value="NAD(P)-binding Rossmann-like Domain"/>
    <property type="match status" value="1"/>
</dbReference>
<comment type="similarity">
    <text evidence="1">Belongs to the NAD(P)-dependent epimerase/dehydratase family.</text>
</comment>
<dbReference type="STRING" id="1764295.A0A5B8MDV7"/>